<proteinExistence type="predicted"/>
<comment type="caution">
    <text evidence="1">The sequence shown here is derived from an EMBL/GenBank/DDBJ whole genome shotgun (WGS) entry which is preliminary data.</text>
</comment>
<reference evidence="1 2" key="1">
    <citation type="journal article" date="2021" name="Hortic Res">
        <title>High-quality reference genome and annotation aids understanding of berry development for evergreen blueberry (Vaccinium darrowii).</title>
        <authorList>
            <person name="Yu J."/>
            <person name="Hulse-Kemp A.M."/>
            <person name="Babiker E."/>
            <person name="Staton M."/>
        </authorList>
    </citation>
    <scope>NUCLEOTIDE SEQUENCE [LARGE SCALE GENOMIC DNA]</scope>
    <source>
        <strain evidence="2">cv. NJ 8807/NJ 8810</strain>
        <tissue evidence="1">Young leaf</tissue>
    </source>
</reference>
<name>A0ACB7Z9F3_9ERIC</name>
<dbReference type="EMBL" id="CM037162">
    <property type="protein sequence ID" value="KAH7862393.1"/>
    <property type="molecule type" value="Genomic_DNA"/>
</dbReference>
<protein>
    <submittedName>
        <fullName evidence="1">Uncharacterized protein</fullName>
    </submittedName>
</protein>
<organism evidence="1 2">
    <name type="scientific">Vaccinium darrowii</name>
    <dbReference type="NCBI Taxonomy" id="229202"/>
    <lineage>
        <taxon>Eukaryota</taxon>
        <taxon>Viridiplantae</taxon>
        <taxon>Streptophyta</taxon>
        <taxon>Embryophyta</taxon>
        <taxon>Tracheophyta</taxon>
        <taxon>Spermatophyta</taxon>
        <taxon>Magnoliopsida</taxon>
        <taxon>eudicotyledons</taxon>
        <taxon>Gunneridae</taxon>
        <taxon>Pentapetalae</taxon>
        <taxon>asterids</taxon>
        <taxon>Ericales</taxon>
        <taxon>Ericaceae</taxon>
        <taxon>Vaccinioideae</taxon>
        <taxon>Vaccinieae</taxon>
        <taxon>Vaccinium</taxon>
    </lineage>
</organism>
<evidence type="ECO:0000313" key="2">
    <source>
        <dbReference type="Proteomes" id="UP000828048"/>
    </source>
</evidence>
<dbReference type="Proteomes" id="UP000828048">
    <property type="component" value="Chromosome 12"/>
</dbReference>
<gene>
    <name evidence="1" type="ORF">Vadar_004293</name>
</gene>
<evidence type="ECO:0000313" key="1">
    <source>
        <dbReference type="EMBL" id="KAH7862393.1"/>
    </source>
</evidence>
<accession>A0ACB7Z9F3</accession>
<sequence length="104" mass="12192">MKIASSKSLGHSRRCNEASYEPRRVSIGPFHNGKEKIKMWYFHCLRLPIPPEESLQHSIGKIRKLAKRTISCYPEKIDLSENELVEMMIVDGCFLLELFRRDTR</sequence>
<keyword evidence="2" id="KW-1185">Reference proteome</keyword>